<dbReference type="EMBL" id="BARV01012802">
    <property type="protein sequence ID" value="GAI08133.1"/>
    <property type="molecule type" value="Genomic_DNA"/>
</dbReference>
<keyword evidence="1" id="KW-0812">Transmembrane</keyword>
<keyword evidence="1" id="KW-0472">Membrane</keyword>
<gene>
    <name evidence="2" type="ORF">S06H3_23520</name>
</gene>
<reference evidence="2" key="1">
    <citation type="journal article" date="2014" name="Front. Microbiol.">
        <title>High frequency of phylogenetically diverse reductive dehalogenase-homologous genes in deep subseafloor sedimentary metagenomes.</title>
        <authorList>
            <person name="Kawai M."/>
            <person name="Futagami T."/>
            <person name="Toyoda A."/>
            <person name="Takaki Y."/>
            <person name="Nishi S."/>
            <person name="Hori S."/>
            <person name="Arai W."/>
            <person name="Tsubouchi T."/>
            <person name="Morono Y."/>
            <person name="Uchiyama I."/>
            <person name="Ito T."/>
            <person name="Fujiyama A."/>
            <person name="Inagaki F."/>
            <person name="Takami H."/>
        </authorList>
    </citation>
    <scope>NUCLEOTIDE SEQUENCE</scope>
    <source>
        <strain evidence="2">Expedition CK06-06</strain>
    </source>
</reference>
<feature type="transmembrane region" description="Helical" evidence="1">
    <location>
        <begin position="38"/>
        <end position="67"/>
    </location>
</feature>
<name>X1KN64_9ZZZZ</name>
<keyword evidence="1" id="KW-1133">Transmembrane helix</keyword>
<evidence type="ECO:0000313" key="2">
    <source>
        <dbReference type="EMBL" id="GAI08133.1"/>
    </source>
</evidence>
<accession>X1KN64</accession>
<proteinExistence type="predicted"/>
<feature type="non-terminal residue" evidence="2">
    <location>
        <position position="1"/>
    </location>
</feature>
<evidence type="ECO:0000256" key="1">
    <source>
        <dbReference type="SAM" id="Phobius"/>
    </source>
</evidence>
<dbReference type="AlphaFoldDB" id="X1KN64"/>
<protein>
    <recommendedName>
        <fullName evidence="3">ABC transmembrane type-1 domain-containing protein</fullName>
    </recommendedName>
</protein>
<organism evidence="2">
    <name type="scientific">marine sediment metagenome</name>
    <dbReference type="NCBI Taxonomy" id="412755"/>
    <lineage>
        <taxon>unclassified sequences</taxon>
        <taxon>metagenomes</taxon>
        <taxon>ecological metagenomes</taxon>
    </lineage>
</organism>
<comment type="caution">
    <text evidence="2">The sequence shown here is derived from an EMBL/GenBank/DDBJ whole genome shotgun (WGS) entry which is preliminary data.</text>
</comment>
<sequence>IIKGVPFTTLIYEQMADRGHYIDEYTVLREVSLNVGRVLMLTLCFILLGFVGLTWTFLLAAIASLFINIL</sequence>
<evidence type="ECO:0008006" key="3">
    <source>
        <dbReference type="Google" id="ProtNLM"/>
    </source>
</evidence>